<comment type="caution">
    <text evidence="1">The sequence shown here is derived from an EMBL/GenBank/DDBJ whole genome shotgun (WGS) entry which is preliminary data.</text>
</comment>
<dbReference type="EMBL" id="VOGB01000020">
    <property type="protein sequence ID" value="MQM73830.1"/>
    <property type="molecule type" value="Genomic_DNA"/>
</dbReference>
<accession>A0A6L5GVQ2</accession>
<name>A0A6L5GVQ2_9FIRM</name>
<dbReference type="Proteomes" id="UP000473648">
    <property type="component" value="Unassembled WGS sequence"/>
</dbReference>
<proteinExistence type="predicted"/>
<gene>
    <name evidence="1" type="ORF">FRC53_10705</name>
</gene>
<organism evidence="1 2">
    <name type="scientific">Candidatus Pseudoramibacter fermentans</name>
    <dbReference type="NCBI Taxonomy" id="2594427"/>
    <lineage>
        <taxon>Bacteria</taxon>
        <taxon>Bacillati</taxon>
        <taxon>Bacillota</taxon>
        <taxon>Clostridia</taxon>
        <taxon>Eubacteriales</taxon>
        <taxon>Eubacteriaceae</taxon>
        <taxon>Pseudoramibacter</taxon>
    </lineage>
</organism>
<evidence type="ECO:0008006" key="3">
    <source>
        <dbReference type="Google" id="ProtNLM"/>
    </source>
</evidence>
<sequence>MPNQYEKLVEQQARLKQKIEREDFKLRQSKYYVNRQARKARSRRLIQKGALLEKYFQADNLTVEQTEELLKIFANYVNAHKPNKFKNDQPNNN</sequence>
<evidence type="ECO:0000313" key="2">
    <source>
        <dbReference type="Proteomes" id="UP000473648"/>
    </source>
</evidence>
<evidence type="ECO:0000313" key="1">
    <source>
        <dbReference type="EMBL" id="MQM73830.1"/>
    </source>
</evidence>
<reference evidence="1" key="1">
    <citation type="journal article" date="2020" name="Appl. Environ. Microbiol.">
        <title>Medium-Chain Fatty Acid Synthesis by 'Candidatus Weimeria bifida' gen. nov., sp. nov., and 'Candidatus Pseudoramibacter fermentans' sp. nov.</title>
        <authorList>
            <person name="Scarborough M.J."/>
            <person name="Myers K.S."/>
            <person name="Donohue T.J."/>
            <person name="Noguera D.R."/>
        </authorList>
    </citation>
    <scope>NUCLEOTIDE SEQUENCE</scope>
    <source>
        <strain evidence="1">EUB1.1</strain>
    </source>
</reference>
<protein>
    <recommendedName>
        <fullName evidence="3">DUF3847 domain-containing protein</fullName>
    </recommendedName>
</protein>
<dbReference type="AlphaFoldDB" id="A0A6L5GVQ2"/>
<keyword evidence="2" id="KW-1185">Reference proteome</keyword>